<evidence type="ECO:0000313" key="10">
    <source>
        <dbReference type="EMBL" id="SJK84254.1"/>
    </source>
</evidence>
<dbReference type="GO" id="GO:0006096">
    <property type="term" value="P:glycolytic process"/>
    <property type="evidence" value="ECO:0007669"/>
    <property type="project" value="UniProtKB-UniRule"/>
</dbReference>
<dbReference type="NCBIfam" id="TIGR00306">
    <property type="entry name" value="apgM"/>
    <property type="match status" value="1"/>
</dbReference>
<dbReference type="Pfam" id="PF10143">
    <property type="entry name" value="PhosphMutase"/>
    <property type="match status" value="1"/>
</dbReference>
<dbReference type="KEGG" id="cdiv:CPM_0369"/>
<reference evidence="11" key="3">
    <citation type="submission" date="2016-06" db="EMBL/GenBank/DDBJ databases">
        <authorList>
            <person name="Toshchakov V.S."/>
        </authorList>
    </citation>
    <scope>NUCLEOTIDE SEQUENCE [LARGE SCALE GENOMIC DNA]</scope>
    <source>
        <strain>PM4 (JCM 30641</strain>
        <strain evidence="11">\VKM B-2940)</strain>
    </source>
</reference>
<evidence type="ECO:0000313" key="9">
    <source>
        <dbReference type="EMBL" id="SIM40958.1"/>
    </source>
</evidence>
<evidence type="ECO:0000256" key="7">
    <source>
        <dbReference type="HAMAP-Rule" id="MF_01402"/>
    </source>
</evidence>
<comment type="pathway">
    <text evidence="3 7">Carbohydrate degradation; glycolysis; pyruvate from D-glyceraldehyde 3-phosphate: step 3/5.</text>
</comment>
<evidence type="ECO:0000256" key="6">
    <source>
        <dbReference type="ARBA" id="ARBA00023235"/>
    </source>
</evidence>
<organism evidence="9 12">
    <name type="scientific">Cuniculiplasma divulgatum</name>
    <dbReference type="NCBI Taxonomy" id="1673428"/>
    <lineage>
        <taxon>Archaea</taxon>
        <taxon>Methanobacteriati</taxon>
        <taxon>Thermoplasmatota</taxon>
        <taxon>Thermoplasmata</taxon>
        <taxon>Thermoplasmatales</taxon>
        <taxon>Cuniculiplasmataceae</taxon>
        <taxon>Cuniculiplasma</taxon>
    </lineage>
</organism>
<gene>
    <name evidence="7" type="primary">apgM</name>
    <name evidence="10" type="ORF">CPM_0369</name>
    <name evidence="9" type="ORF">CSP5_0397</name>
</gene>
<dbReference type="GO" id="GO:0046872">
    <property type="term" value="F:metal ion binding"/>
    <property type="evidence" value="ECO:0007669"/>
    <property type="project" value="InterPro"/>
</dbReference>
<dbReference type="Gene3D" id="3.40.720.10">
    <property type="entry name" value="Alkaline Phosphatase, subunit A"/>
    <property type="match status" value="2"/>
</dbReference>
<evidence type="ECO:0000259" key="8">
    <source>
        <dbReference type="Pfam" id="PF01676"/>
    </source>
</evidence>
<dbReference type="CDD" id="cd16011">
    <property type="entry name" value="iPGM_like"/>
    <property type="match status" value="1"/>
</dbReference>
<dbReference type="PANTHER" id="PTHR31209:SF0">
    <property type="entry name" value="METALLOENZYME DOMAIN-CONTAINING PROTEIN"/>
    <property type="match status" value="1"/>
</dbReference>
<dbReference type="InterPro" id="IPR006124">
    <property type="entry name" value="Metalloenzyme"/>
</dbReference>
<comment type="catalytic activity">
    <reaction evidence="1 7">
        <text>(2R)-2-phosphoglycerate = (2R)-3-phosphoglycerate</text>
        <dbReference type="Rhea" id="RHEA:15901"/>
        <dbReference type="ChEBI" id="CHEBI:58272"/>
        <dbReference type="ChEBI" id="CHEBI:58289"/>
        <dbReference type="EC" id="5.4.2.12"/>
    </reaction>
</comment>
<dbReference type="EMBL" id="LT671858">
    <property type="protein sequence ID" value="SIM40958.1"/>
    <property type="molecule type" value="Genomic_DNA"/>
</dbReference>
<protein>
    <recommendedName>
        <fullName evidence="7">2,3-bisphosphoglycerate-independent phosphoglycerate mutase</fullName>
        <shortName evidence="7">BPG-independent PGAM</shortName>
        <shortName evidence="7">Phosphoglyceromutase</shortName>
        <shortName evidence="7">aPGAM</shortName>
        <ecNumber evidence="7">5.4.2.12</ecNumber>
    </recommendedName>
</protein>
<keyword evidence="5 7" id="KW-0324">Glycolysis</keyword>
<dbReference type="SUPFAM" id="SSF53649">
    <property type="entry name" value="Alkaline phosphatase-like"/>
    <property type="match status" value="1"/>
</dbReference>
<keyword evidence="11" id="KW-1185">Reference proteome</keyword>
<feature type="domain" description="Metalloenzyme" evidence="8">
    <location>
        <begin position="10"/>
        <end position="389"/>
    </location>
</feature>
<dbReference type="AlphaFoldDB" id="A0A1N5SYD1"/>
<dbReference type="PANTHER" id="PTHR31209">
    <property type="entry name" value="COFACTOR-INDEPENDENT PHOSPHOGLYCERATE MUTASE"/>
    <property type="match status" value="1"/>
</dbReference>
<proteinExistence type="inferred from homology"/>
<evidence type="ECO:0000256" key="3">
    <source>
        <dbReference type="ARBA" id="ARBA00004798"/>
    </source>
</evidence>
<evidence type="ECO:0000313" key="11">
    <source>
        <dbReference type="Proteomes" id="UP000187822"/>
    </source>
</evidence>
<dbReference type="EMBL" id="LT719092">
    <property type="protein sequence ID" value="SJK84254.1"/>
    <property type="molecule type" value="Genomic_DNA"/>
</dbReference>
<name>A0A1N5SYD1_9ARCH</name>
<keyword evidence="6 7" id="KW-0413">Isomerase</keyword>
<dbReference type="InterPro" id="IPR023665">
    <property type="entry name" value="ApgAM_prokaryotes"/>
</dbReference>
<evidence type="ECO:0000256" key="4">
    <source>
        <dbReference type="ARBA" id="ARBA00005524"/>
    </source>
</evidence>
<accession>A0A1N5SYD1</accession>
<evidence type="ECO:0000256" key="1">
    <source>
        <dbReference type="ARBA" id="ARBA00000370"/>
    </source>
</evidence>
<evidence type="ECO:0000256" key="5">
    <source>
        <dbReference type="ARBA" id="ARBA00023152"/>
    </source>
</evidence>
<dbReference type="STRING" id="1673428.CPM_0369"/>
<dbReference type="InterPro" id="IPR004456">
    <property type="entry name" value="Pglycerate_mutase_ApgM"/>
</dbReference>
<dbReference type="EC" id="5.4.2.12" evidence="7"/>
<dbReference type="Proteomes" id="UP000187822">
    <property type="component" value="Chromosome I"/>
</dbReference>
<dbReference type="Pfam" id="PF01676">
    <property type="entry name" value="Metalloenzyme"/>
    <property type="match status" value="1"/>
</dbReference>
<sequence>MGGRHVSKRKSVVLIIMDGLGDRPSAKLHNKTPMESAYMPNLNRMARNSICGLMHPFREGVVCGSDTSHLSILGYDPEKYYTGRGPFEALGLGMKVEPGDIAFRANYATRDGKIITDRRAGRIDKSTEQLSKDISFKIDDVTIQVASGVEHRAALLMKGQGLSDKVRDTDPHEVGREYNEPEFIEEEGRKTSYILKNYMKRMRSILDSHPFNLDLISKGKLPANELLIRGAGSAPKLEPFEKKYGMKAGYVIGIPMIKGLAEMIGMEKIAVDGITGSTNTNYMGKIKAVAEGVDNYEFILVNIKATDVAAHDKNPLLKKEVMERIDEAMEPLLGLRDRALFILTGDHSTSSVNGEHTGDPVPIMFYGDGLNKRESEAFNEKSCSKTGFSLRGLNVMDYALQLTDRLEKYGA</sequence>
<comment type="similarity">
    <text evidence="4 7">Belongs to the BPG-independent phosphoglycerate mutase family. A-PGAM subfamily.</text>
</comment>
<reference evidence="9 12" key="1">
    <citation type="submission" date="2016-04" db="EMBL/GenBank/DDBJ databases">
        <authorList>
            <person name="Evans L.H."/>
            <person name="Alamgir A."/>
            <person name="Owens N."/>
            <person name="Weber N.D."/>
            <person name="Virtaneva K."/>
            <person name="Barbian K."/>
            <person name="Babar A."/>
            <person name="Rosenke K."/>
        </authorList>
    </citation>
    <scope>NUCLEOTIDE SEQUENCE [LARGE SCALE GENOMIC DNA]</scope>
    <source>
        <strain evidence="9">S5</strain>
        <strain evidence="12">S5(T) (JCM 30642 \VKM B-2941)</strain>
    </source>
</reference>
<dbReference type="InterPro" id="IPR017850">
    <property type="entry name" value="Alkaline_phosphatase_core_sf"/>
</dbReference>
<comment type="function">
    <text evidence="2 7">Catalyzes the interconversion of 2-phosphoglycerate and 3-phosphoglycerate.</text>
</comment>
<dbReference type="HAMAP" id="MF_01402_A">
    <property type="entry name" value="ApgM_A"/>
    <property type="match status" value="1"/>
</dbReference>
<dbReference type="NCBIfam" id="NF003104">
    <property type="entry name" value="PRK04024.1"/>
    <property type="match status" value="1"/>
</dbReference>
<dbReference type="GO" id="GO:0004619">
    <property type="term" value="F:phosphoglycerate mutase activity"/>
    <property type="evidence" value="ECO:0007669"/>
    <property type="project" value="UniProtKB-UniRule"/>
</dbReference>
<reference evidence="10" key="2">
    <citation type="submission" date="2016-06" db="EMBL/GenBank/DDBJ databases">
        <authorList>
            <person name="Olsen C.W."/>
            <person name="Carey S."/>
            <person name="Hinshaw L."/>
            <person name="Karasin A.I."/>
        </authorList>
    </citation>
    <scope>NUCLEOTIDE SEQUENCE [LARGE SCALE GENOMIC DNA]</scope>
    <source>
        <strain evidence="10">PM4</strain>
    </source>
</reference>
<dbReference type="Proteomes" id="UP000195607">
    <property type="component" value="Chromosome I"/>
</dbReference>
<evidence type="ECO:0000256" key="2">
    <source>
        <dbReference type="ARBA" id="ARBA00002315"/>
    </source>
</evidence>
<evidence type="ECO:0000313" key="12">
    <source>
        <dbReference type="Proteomes" id="UP000195607"/>
    </source>
</evidence>
<dbReference type="PIRSF" id="PIRSF006392">
    <property type="entry name" value="IPGAM_arch"/>
    <property type="match status" value="1"/>
</dbReference>
<dbReference type="UniPathway" id="UPA00109">
    <property type="reaction ID" value="UER00186"/>
</dbReference>